<dbReference type="InterPro" id="IPR011990">
    <property type="entry name" value="TPR-like_helical_dom_sf"/>
</dbReference>
<evidence type="ECO:0000313" key="1">
    <source>
        <dbReference type="EMBL" id="KAF0546091.1"/>
    </source>
</evidence>
<protein>
    <submittedName>
        <fullName evidence="1">HCP-like protein</fullName>
    </submittedName>
</protein>
<dbReference type="SMART" id="SM00671">
    <property type="entry name" value="SEL1"/>
    <property type="match status" value="1"/>
</dbReference>
<dbReference type="Gene3D" id="1.25.40.10">
    <property type="entry name" value="Tetratricopeptide repeat domain"/>
    <property type="match status" value="1"/>
</dbReference>
<sequence length="133" mass="15537">MKKASEYYYKAAYWYENGIKNNDQKAFELYRKAADMGHAEGIFKVDAYYERGSKAADMGHAERIFKVDGYYERGSKPIVKKNKNTCIAAGEYYETANLDDVIEMSQVARYFRGRKRLKKIEPLVFDFRLIIPS</sequence>
<dbReference type="Pfam" id="PF08238">
    <property type="entry name" value="Sel1"/>
    <property type="match status" value="1"/>
</dbReference>
<dbReference type="AlphaFoldDB" id="A0A8H4AZ18"/>
<reference evidence="1 2" key="1">
    <citation type="journal article" date="2019" name="Environ. Microbiol.">
        <title>At the nexus of three kingdoms: the genome of the mycorrhizal fungus Gigaspora margarita provides insights into plant, endobacterial and fungal interactions.</title>
        <authorList>
            <person name="Venice F."/>
            <person name="Ghignone S."/>
            <person name="Salvioli di Fossalunga A."/>
            <person name="Amselem J."/>
            <person name="Novero M."/>
            <person name="Xianan X."/>
            <person name="Sedzielewska Toro K."/>
            <person name="Morin E."/>
            <person name="Lipzen A."/>
            <person name="Grigoriev I.V."/>
            <person name="Henrissat B."/>
            <person name="Martin F.M."/>
            <person name="Bonfante P."/>
        </authorList>
    </citation>
    <scope>NUCLEOTIDE SEQUENCE [LARGE SCALE GENOMIC DNA]</scope>
    <source>
        <strain evidence="1 2">BEG34</strain>
    </source>
</reference>
<keyword evidence="2" id="KW-1185">Reference proteome</keyword>
<gene>
    <name evidence="1" type="ORF">F8M41_001631</name>
</gene>
<proteinExistence type="predicted"/>
<evidence type="ECO:0000313" key="2">
    <source>
        <dbReference type="Proteomes" id="UP000439903"/>
    </source>
</evidence>
<dbReference type="SUPFAM" id="SSF81901">
    <property type="entry name" value="HCP-like"/>
    <property type="match status" value="1"/>
</dbReference>
<dbReference type="OrthoDB" id="2484951at2759"/>
<dbReference type="InterPro" id="IPR006597">
    <property type="entry name" value="Sel1-like"/>
</dbReference>
<comment type="caution">
    <text evidence="1">The sequence shown here is derived from an EMBL/GenBank/DDBJ whole genome shotgun (WGS) entry which is preliminary data.</text>
</comment>
<accession>A0A8H4AZ18</accession>
<dbReference type="Proteomes" id="UP000439903">
    <property type="component" value="Unassembled WGS sequence"/>
</dbReference>
<dbReference type="EMBL" id="WTPW01000114">
    <property type="protein sequence ID" value="KAF0546091.1"/>
    <property type="molecule type" value="Genomic_DNA"/>
</dbReference>
<organism evidence="1 2">
    <name type="scientific">Gigaspora margarita</name>
    <dbReference type="NCBI Taxonomy" id="4874"/>
    <lineage>
        <taxon>Eukaryota</taxon>
        <taxon>Fungi</taxon>
        <taxon>Fungi incertae sedis</taxon>
        <taxon>Mucoromycota</taxon>
        <taxon>Glomeromycotina</taxon>
        <taxon>Glomeromycetes</taxon>
        <taxon>Diversisporales</taxon>
        <taxon>Gigasporaceae</taxon>
        <taxon>Gigaspora</taxon>
    </lineage>
</organism>
<name>A0A8H4AZ18_GIGMA</name>